<keyword evidence="4" id="KW-1185">Reference proteome</keyword>
<evidence type="ECO:0000313" key="4">
    <source>
        <dbReference type="Proteomes" id="UP001234989"/>
    </source>
</evidence>
<feature type="transmembrane region" description="Helical" evidence="2">
    <location>
        <begin position="44"/>
        <end position="67"/>
    </location>
</feature>
<accession>A0AAF0QNZ4</accession>
<keyword evidence="2" id="KW-0812">Transmembrane</keyword>
<evidence type="ECO:0000256" key="1">
    <source>
        <dbReference type="SAM" id="MobiDB-lite"/>
    </source>
</evidence>
<dbReference type="EMBL" id="CP133615">
    <property type="protein sequence ID" value="WMV24615.1"/>
    <property type="molecule type" value="Genomic_DNA"/>
</dbReference>
<reference evidence="3" key="1">
    <citation type="submission" date="2023-08" db="EMBL/GenBank/DDBJ databases">
        <title>A de novo genome assembly of Solanum verrucosum Schlechtendal, a Mexican diploid species geographically isolated from the other diploid A-genome species in potato relatives.</title>
        <authorList>
            <person name="Hosaka K."/>
        </authorList>
    </citation>
    <scope>NUCLEOTIDE SEQUENCE</scope>
    <source>
        <tissue evidence="3">Young leaves</tissue>
    </source>
</reference>
<keyword evidence="2" id="KW-1133">Transmembrane helix</keyword>
<dbReference type="AlphaFoldDB" id="A0AAF0QNZ4"/>
<gene>
    <name evidence="3" type="ORF">MTR67_018000</name>
</gene>
<name>A0AAF0QNZ4_SOLVR</name>
<evidence type="ECO:0000256" key="2">
    <source>
        <dbReference type="SAM" id="Phobius"/>
    </source>
</evidence>
<sequence>MPNKSKRKISRKWQKSPTGKEPVMVTLLILGPMDMNVLNYGKCFLVKVLLMHLLLSSTNIGCLILSYKEVVVMDILFPLAKGEGLQLQARKGKDGNKSHPSGPGPGAPYENRLYAPQTRQDREQFLDVLTIDWSTARGSWFWFKACNLRASVLIHGPKPRSVDPSKGPEHRLTLVLRVANTIFYQGYWRESVAGASSSAPIVEIPPVVRDYMSTTDGAIRVAESTIEGAMMDDVGITEGDQSIVLAVFGKPDPPAC</sequence>
<organism evidence="3 4">
    <name type="scientific">Solanum verrucosum</name>
    <dbReference type="NCBI Taxonomy" id="315347"/>
    <lineage>
        <taxon>Eukaryota</taxon>
        <taxon>Viridiplantae</taxon>
        <taxon>Streptophyta</taxon>
        <taxon>Embryophyta</taxon>
        <taxon>Tracheophyta</taxon>
        <taxon>Spermatophyta</taxon>
        <taxon>Magnoliopsida</taxon>
        <taxon>eudicotyledons</taxon>
        <taxon>Gunneridae</taxon>
        <taxon>Pentapetalae</taxon>
        <taxon>asterids</taxon>
        <taxon>lamiids</taxon>
        <taxon>Solanales</taxon>
        <taxon>Solanaceae</taxon>
        <taxon>Solanoideae</taxon>
        <taxon>Solaneae</taxon>
        <taxon>Solanum</taxon>
    </lineage>
</organism>
<proteinExistence type="predicted"/>
<protein>
    <submittedName>
        <fullName evidence="3">Uncharacterized protein</fullName>
    </submittedName>
</protein>
<evidence type="ECO:0000313" key="3">
    <source>
        <dbReference type="EMBL" id="WMV24615.1"/>
    </source>
</evidence>
<dbReference type="Proteomes" id="UP001234989">
    <property type="component" value="Chromosome 4"/>
</dbReference>
<keyword evidence="2" id="KW-0472">Membrane</keyword>
<feature type="region of interest" description="Disordered" evidence="1">
    <location>
        <begin position="88"/>
        <end position="111"/>
    </location>
</feature>